<sequence>FPNTRIIIDSYEVQCQWPSALLNSSVTFSQYKSRNTWKILIRCTLSELRELGNMIIAVRGFDIQEVVAPKGILLNVPPRLGS</sequence>
<dbReference type="EnsemblMetazoa" id="Aqu2.1.15824_001">
    <property type="protein sequence ID" value="Aqu2.1.15824_001"/>
    <property type="gene ID" value="Aqu2.1.15824"/>
</dbReference>
<evidence type="ECO:0000313" key="1">
    <source>
        <dbReference type="EnsemblMetazoa" id="Aqu2.1.15824_001"/>
    </source>
</evidence>
<dbReference type="InParanoid" id="A0A1X7TLN4"/>
<accession>A0A1X7TLN4</accession>
<dbReference type="AlphaFoldDB" id="A0A1X7TLN4"/>
<name>A0A1X7TLN4_AMPQE</name>
<protein>
    <submittedName>
        <fullName evidence="1">Uncharacterized protein</fullName>
    </submittedName>
</protein>
<reference evidence="1" key="1">
    <citation type="submission" date="2017-05" db="UniProtKB">
        <authorList>
            <consortium name="EnsemblMetazoa"/>
        </authorList>
    </citation>
    <scope>IDENTIFICATION</scope>
</reference>
<dbReference type="PANTHER" id="PTHR23080">
    <property type="entry name" value="THAP DOMAIN PROTEIN"/>
    <property type="match status" value="1"/>
</dbReference>
<organism evidence="1">
    <name type="scientific">Amphimedon queenslandica</name>
    <name type="common">Sponge</name>
    <dbReference type="NCBI Taxonomy" id="400682"/>
    <lineage>
        <taxon>Eukaryota</taxon>
        <taxon>Metazoa</taxon>
        <taxon>Porifera</taxon>
        <taxon>Demospongiae</taxon>
        <taxon>Heteroscleromorpha</taxon>
        <taxon>Haplosclerida</taxon>
        <taxon>Niphatidae</taxon>
        <taxon>Amphimedon</taxon>
    </lineage>
</organism>
<proteinExistence type="predicted"/>